<evidence type="ECO:0000313" key="2">
    <source>
        <dbReference type="EMBL" id="XCG50194.1"/>
    </source>
</evidence>
<organism evidence="2">
    <name type="scientific">Mesorhizobium sp. WSM2240</name>
    <dbReference type="NCBI Taxonomy" id="3228851"/>
    <lineage>
        <taxon>Bacteria</taxon>
        <taxon>Pseudomonadati</taxon>
        <taxon>Pseudomonadota</taxon>
        <taxon>Alphaproteobacteria</taxon>
        <taxon>Hyphomicrobiales</taxon>
        <taxon>Phyllobacteriaceae</taxon>
        <taxon>Mesorhizobium</taxon>
    </lineage>
</organism>
<evidence type="ECO:0008006" key="3">
    <source>
        <dbReference type="Google" id="ProtNLM"/>
    </source>
</evidence>
<feature type="transmembrane region" description="Helical" evidence="1">
    <location>
        <begin position="139"/>
        <end position="163"/>
    </location>
</feature>
<dbReference type="AlphaFoldDB" id="A0AAU8CVG7"/>
<reference evidence="2" key="1">
    <citation type="submission" date="2024-06" db="EMBL/GenBank/DDBJ databases">
        <title>Mesorhizobium karijinii sp. nov., a symbiont of the iconic Swainsona formosa from arid Australia.</title>
        <authorList>
            <person name="Hill Y.J."/>
            <person name="Watkin E.L.J."/>
            <person name="O'Hara G.W."/>
            <person name="Terpolilli J."/>
            <person name="Tye M.L."/>
            <person name="Kohlmeier M.G."/>
        </authorList>
    </citation>
    <scope>NUCLEOTIDE SEQUENCE</scope>
    <source>
        <strain evidence="2">WSM2240</strain>
    </source>
</reference>
<feature type="transmembrane region" description="Helical" evidence="1">
    <location>
        <begin position="248"/>
        <end position="268"/>
    </location>
</feature>
<keyword evidence="1" id="KW-0472">Membrane</keyword>
<dbReference type="EMBL" id="CP159253">
    <property type="protein sequence ID" value="XCG50194.1"/>
    <property type="molecule type" value="Genomic_DNA"/>
</dbReference>
<feature type="transmembrane region" description="Helical" evidence="1">
    <location>
        <begin position="216"/>
        <end position="242"/>
    </location>
</feature>
<proteinExistence type="predicted"/>
<keyword evidence="1" id="KW-0812">Transmembrane</keyword>
<evidence type="ECO:0000256" key="1">
    <source>
        <dbReference type="SAM" id="Phobius"/>
    </source>
</evidence>
<name>A0AAU8CVG7_9HYPH</name>
<keyword evidence="1" id="KW-1133">Transmembrane helix</keyword>
<feature type="transmembrane region" description="Helical" evidence="1">
    <location>
        <begin position="20"/>
        <end position="47"/>
    </location>
</feature>
<dbReference type="RefSeq" id="WP_353642276.1">
    <property type="nucleotide sequence ID" value="NZ_CP159253.1"/>
</dbReference>
<sequence length="325" mass="35263">MWDFEIGRTLGIVVRTWPFVLFRMIVYFGITIAYIAATGMGAGVGYGTGHILGDGGGPITFALWGGIIGFGLVSAAVYWIREYILYIVKAGHIAVMVHLIDGREVPGGQSQIAYARQVVTQRFAEANILFVLDQLIKGVLRAITGLLGGIAAFVAIPGLSGLVKFFNAVIRMSLTYVDEIILGYNIRSDSAAPFDTARQGVVLYAQNGKTMLKNALWLSIFMWVLALIVFLTTLAPAAAVLYAMPGELAGWGFVLAIVFTWAFSAAFIEPFCIAALMQVYFRAIEGQTPDPDWDRRLSETSKQFRELKDKASAPFGGWAAGAQPG</sequence>
<gene>
    <name evidence="2" type="ORF">ABVK50_06830</name>
</gene>
<protein>
    <recommendedName>
        <fullName evidence="3">DUF4282 domain-containing protein</fullName>
    </recommendedName>
</protein>
<accession>A0AAU8CVG7</accession>
<feature type="transmembrane region" description="Helical" evidence="1">
    <location>
        <begin position="59"/>
        <end position="80"/>
    </location>
</feature>